<keyword evidence="2" id="KW-1185">Reference proteome</keyword>
<dbReference type="EMBL" id="JBHSDP010000024">
    <property type="protein sequence ID" value="MFC4330767.1"/>
    <property type="molecule type" value="Genomic_DNA"/>
</dbReference>
<accession>A0ABV8TK00</accession>
<organism evidence="1 2">
    <name type="scientific">Streptomyces andamanensis</name>
    <dbReference type="NCBI Taxonomy" id="1565035"/>
    <lineage>
        <taxon>Bacteria</taxon>
        <taxon>Bacillati</taxon>
        <taxon>Actinomycetota</taxon>
        <taxon>Actinomycetes</taxon>
        <taxon>Kitasatosporales</taxon>
        <taxon>Streptomycetaceae</taxon>
        <taxon>Streptomyces</taxon>
    </lineage>
</organism>
<proteinExistence type="predicted"/>
<protein>
    <recommendedName>
        <fullName evidence="3">Acyl-CoA dehydrogenase</fullName>
    </recommendedName>
</protein>
<dbReference type="RefSeq" id="WP_381741793.1">
    <property type="nucleotide sequence ID" value="NZ_JBHSDP010000024.1"/>
</dbReference>
<evidence type="ECO:0000313" key="2">
    <source>
        <dbReference type="Proteomes" id="UP001595824"/>
    </source>
</evidence>
<evidence type="ECO:0008006" key="3">
    <source>
        <dbReference type="Google" id="ProtNLM"/>
    </source>
</evidence>
<gene>
    <name evidence="1" type="ORF">ACFPC0_23870</name>
</gene>
<reference evidence="2" key="1">
    <citation type="journal article" date="2019" name="Int. J. Syst. Evol. Microbiol.">
        <title>The Global Catalogue of Microorganisms (GCM) 10K type strain sequencing project: providing services to taxonomists for standard genome sequencing and annotation.</title>
        <authorList>
            <consortium name="The Broad Institute Genomics Platform"/>
            <consortium name="The Broad Institute Genome Sequencing Center for Infectious Disease"/>
            <person name="Wu L."/>
            <person name="Ma J."/>
        </authorList>
    </citation>
    <scope>NUCLEOTIDE SEQUENCE [LARGE SCALE GENOMIC DNA]</scope>
    <source>
        <strain evidence="2">PCU 347</strain>
    </source>
</reference>
<name>A0ABV8TK00_9ACTN</name>
<evidence type="ECO:0000313" key="1">
    <source>
        <dbReference type="EMBL" id="MFC4330767.1"/>
    </source>
</evidence>
<sequence>MRVLGFYERDGHSDASAAWESFTSVWNWAAPLVTALPREPSGAGPLVRGVAGGFSVSGQWRLPGGAQPGPWLALRLTAHPRGSGEGVGVSDPDVFVVASKVLPAPPGGGDAERAGAVFRLADEYVPGGFATSSAGTPLGAGDAVFVWAAVAGMAFGAARRLTDALAGLEAPGAFVPPAAAAAELAAALHDERLSLAARLHGVSRAEPRERAAATAVLAEQVRRASRLVHQVVSAAYEYGLSARGSAAEDPLISLVDDSTPILQYMRYAVDLLPPDERTPTVEGDTR</sequence>
<comment type="caution">
    <text evidence="1">The sequence shown here is derived from an EMBL/GenBank/DDBJ whole genome shotgun (WGS) entry which is preliminary data.</text>
</comment>
<dbReference type="Proteomes" id="UP001595824">
    <property type="component" value="Unassembled WGS sequence"/>
</dbReference>